<sequence length="177" mass="19262">MYDDDGPPLSRRDAKNLSYQASVPSFLQGLHSQVHGTQRDALREKKRASLDNDLLESADTFSGGAQKRTRDEDAHSSDEDMAHAQIVVLKEGKHLSREEYLAQTTSTPTEMSSSNAPAHDTSGSAKVGIPKPAPRGHARTSGMQAAKDLVATGKRDQRLKKPRRPKQGALSFDVDDA</sequence>
<keyword evidence="4" id="KW-1185">Reference proteome</keyword>
<dbReference type="InterPro" id="IPR027911">
    <property type="entry name" value="DUF4604"/>
</dbReference>
<evidence type="ECO:0000256" key="1">
    <source>
        <dbReference type="SAM" id="MobiDB-lite"/>
    </source>
</evidence>
<dbReference type="AlphaFoldDB" id="A0A2N1JEP3"/>
<evidence type="ECO:0000313" key="4">
    <source>
        <dbReference type="Proteomes" id="UP000232875"/>
    </source>
</evidence>
<evidence type="ECO:0000259" key="2">
    <source>
        <dbReference type="Pfam" id="PF15377"/>
    </source>
</evidence>
<feature type="compositionally biased region" description="Basic and acidic residues" evidence="1">
    <location>
        <begin position="90"/>
        <end position="100"/>
    </location>
</feature>
<dbReference type="EMBL" id="KZ454988">
    <property type="protein sequence ID" value="PKI85018.1"/>
    <property type="molecule type" value="Genomic_DNA"/>
</dbReference>
<name>A0A2N1JEP3_9BASI</name>
<feature type="compositionally biased region" description="Basic and acidic residues" evidence="1">
    <location>
        <begin position="68"/>
        <end position="82"/>
    </location>
</feature>
<proteinExistence type="predicted"/>
<dbReference type="Pfam" id="PF15377">
    <property type="entry name" value="DUF4604"/>
    <property type="match status" value="1"/>
</dbReference>
<dbReference type="Proteomes" id="UP000232875">
    <property type="component" value="Unassembled WGS sequence"/>
</dbReference>
<dbReference type="OrthoDB" id="2553298at2759"/>
<feature type="compositionally biased region" description="Basic and acidic residues" evidence="1">
    <location>
        <begin position="37"/>
        <end position="50"/>
    </location>
</feature>
<evidence type="ECO:0000313" key="3">
    <source>
        <dbReference type="EMBL" id="PKI85018.1"/>
    </source>
</evidence>
<reference evidence="3 4" key="1">
    <citation type="submission" date="2017-10" db="EMBL/GenBank/DDBJ databases">
        <title>A novel species of cold-tolerant Malassezia isolated from bats.</title>
        <authorList>
            <person name="Lorch J.M."/>
            <person name="Palmer J.M."/>
            <person name="Vanderwolf K.J."/>
            <person name="Schmidt K.Z."/>
            <person name="Verant M.L."/>
            <person name="Weller T.J."/>
            <person name="Blehert D.S."/>
        </authorList>
    </citation>
    <scope>NUCLEOTIDE SEQUENCE [LARGE SCALE GENOMIC DNA]</scope>
    <source>
        <strain evidence="3 4">NWHC:44797-103</strain>
    </source>
</reference>
<feature type="compositionally biased region" description="Polar residues" evidence="1">
    <location>
        <begin position="102"/>
        <end position="124"/>
    </location>
</feature>
<accession>A0A2N1JEP3</accession>
<protein>
    <recommendedName>
        <fullName evidence="2">DUF4604 domain-containing protein</fullName>
    </recommendedName>
</protein>
<feature type="region of interest" description="Disordered" evidence="1">
    <location>
        <begin position="32"/>
        <end position="177"/>
    </location>
</feature>
<organism evidence="3 4">
    <name type="scientific">Malassezia vespertilionis</name>
    <dbReference type="NCBI Taxonomy" id="2020962"/>
    <lineage>
        <taxon>Eukaryota</taxon>
        <taxon>Fungi</taxon>
        <taxon>Dikarya</taxon>
        <taxon>Basidiomycota</taxon>
        <taxon>Ustilaginomycotina</taxon>
        <taxon>Malasseziomycetes</taxon>
        <taxon>Malasseziales</taxon>
        <taxon>Malasseziaceae</taxon>
        <taxon>Malassezia</taxon>
    </lineage>
</organism>
<feature type="domain" description="DUF4604" evidence="2">
    <location>
        <begin position="15"/>
        <end position="173"/>
    </location>
</feature>
<feature type="compositionally biased region" description="Basic residues" evidence="1">
    <location>
        <begin position="157"/>
        <end position="166"/>
    </location>
</feature>
<gene>
    <name evidence="3" type="ORF">MVES_001234</name>
</gene>